<dbReference type="InterPro" id="IPR004864">
    <property type="entry name" value="LEA_2"/>
</dbReference>
<dbReference type="SMART" id="SM00769">
    <property type="entry name" value="WHy"/>
    <property type="match status" value="1"/>
</dbReference>
<feature type="domain" description="Water stress and hypersensitive response" evidence="1">
    <location>
        <begin position="9"/>
        <end position="127"/>
    </location>
</feature>
<sequence length="149" mass="17214">MINSHPVEVKLESLEFVKANPFEQRFKLNINIKNSQSKKLYVRTLDYKVLLNGIEISTGEEPIWQDIPAFSTQQFDIVVSTNIWGELKPIVNSIKDTREVNYYFTGNLMTGSLLNQRISYVRHSGTLTPDQLPMKKIQRLQKLAPTLNF</sequence>
<dbReference type="GO" id="GO:0009269">
    <property type="term" value="P:response to desiccation"/>
    <property type="evidence" value="ECO:0007669"/>
    <property type="project" value="InterPro"/>
</dbReference>
<dbReference type="KEGG" id="eaz:JHT90_13675"/>
<keyword evidence="3" id="KW-1185">Reference proteome</keyword>
<protein>
    <submittedName>
        <fullName evidence="2">LEA type 2 family protein</fullName>
    </submittedName>
</protein>
<organism evidence="2 3">
    <name type="scientific">Entomomonas asaccharolytica</name>
    <dbReference type="NCBI Taxonomy" id="2785331"/>
    <lineage>
        <taxon>Bacteria</taxon>
        <taxon>Pseudomonadati</taxon>
        <taxon>Pseudomonadota</taxon>
        <taxon>Gammaproteobacteria</taxon>
        <taxon>Pseudomonadales</taxon>
        <taxon>Pseudomonadaceae</taxon>
        <taxon>Entomomonas</taxon>
    </lineage>
</organism>
<dbReference type="EMBL" id="CP067393">
    <property type="protein sequence ID" value="QQP85409.1"/>
    <property type="molecule type" value="Genomic_DNA"/>
</dbReference>
<dbReference type="AlphaFoldDB" id="A0A974NF22"/>
<evidence type="ECO:0000259" key="1">
    <source>
        <dbReference type="SMART" id="SM00769"/>
    </source>
</evidence>
<gene>
    <name evidence="2" type="ORF">JHT90_13675</name>
</gene>
<proteinExistence type="predicted"/>
<dbReference type="Gene3D" id="2.60.40.1820">
    <property type="match status" value="1"/>
</dbReference>
<accession>A0A974NF22</accession>
<dbReference type="Proteomes" id="UP000595278">
    <property type="component" value="Chromosome"/>
</dbReference>
<reference evidence="2 3" key="1">
    <citation type="submission" date="2021-01" db="EMBL/GenBank/DDBJ databases">
        <title>Entomomonas sp. F2A isolated from a house cricket (Acheta domesticus).</title>
        <authorList>
            <person name="Spergser J."/>
            <person name="Busse H.-J."/>
        </authorList>
    </citation>
    <scope>NUCLEOTIDE SEQUENCE [LARGE SCALE GENOMIC DNA]</scope>
    <source>
        <strain evidence="2 3">F2A</strain>
    </source>
</reference>
<dbReference type="InterPro" id="IPR013990">
    <property type="entry name" value="WHy-dom"/>
</dbReference>
<dbReference type="RefSeq" id="WP_201091977.1">
    <property type="nucleotide sequence ID" value="NZ_CP067393.1"/>
</dbReference>
<dbReference type="SUPFAM" id="SSF117070">
    <property type="entry name" value="LEA14-like"/>
    <property type="match status" value="1"/>
</dbReference>
<evidence type="ECO:0000313" key="3">
    <source>
        <dbReference type="Proteomes" id="UP000595278"/>
    </source>
</evidence>
<name>A0A974NF22_9GAMM</name>
<evidence type="ECO:0000313" key="2">
    <source>
        <dbReference type="EMBL" id="QQP85409.1"/>
    </source>
</evidence>
<dbReference type="Pfam" id="PF03168">
    <property type="entry name" value="LEA_2"/>
    <property type="match status" value="1"/>
</dbReference>